<keyword evidence="2" id="KW-1185">Reference proteome</keyword>
<dbReference type="HOGENOM" id="CLU_1988675_0_0_10"/>
<dbReference type="RefSeq" id="WP_012499520.1">
    <property type="nucleotide sequence ID" value="NC_011026.1"/>
</dbReference>
<dbReference type="Pfam" id="PF11964">
    <property type="entry name" value="SpoIIAA-like"/>
    <property type="match status" value="1"/>
</dbReference>
<dbReference type="STRING" id="517418.Ctha_0971"/>
<accession>B3QXG2</accession>
<proteinExistence type="predicted"/>
<dbReference type="KEGG" id="cts:Ctha_0971"/>
<dbReference type="InterPro" id="IPR021866">
    <property type="entry name" value="SpoIIAA-like"/>
</dbReference>
<dbReference type="EMBL" id="CP001100">
    <property type="protein sequence ID" value="ACF13436.1"/>
    <property type="molecule type" value="Genomic_DNA"/>
</dbReference>
<dbReference type="eggNOG" id="ENOG502ZH6E">
    <property type="taxonomic scope" value="Bacteria"/>
</dbReference>
<dbReference type="AlphaFoldDB" id="B3QXG2"/>
<evidence type="ECO:0000313" key="2">
    <source>
        <dbReference type="Proteomes" id="UP000001208"/>
    </source>
</evidence>
<evidence type="ECO:0000313" key="1">
    <source>
        <dbReference type="EMBL" id="ACF13436.1"/>
    </source>
</evidence>
<dbReference type="Proteomes" id="UP000001208">
    <property type="component" value="Chromosome"/>
</dbReference>
<reference evidence="1 2" key="1">
    <citation type="submission" date="2008-06" db="EMBL/GenBank/DDBJ databases">
        <title>Complete sequence of Chloroherpeton thalassium ATCC 35110.</title>
        <authorList>
            <consortium name="US DOE Joint Genome Institute"/>
            <person name="Lucas S."/>
            <person name="Copeland A."/>
            <person name="Lapidus A."/>
            <person name="Glavina del Rio T."/>
            <person name="Dalin E."/>
            <person name="Tice H."/>
            <person name="Bruce D."/>
            <person name="Goodwin L."/>
            <person name="Pitluck S."/>
            <person name="Schmutz J."/>
            <person name="Larimer F."/>
            <person name="Land M."/>
            <person name="Hauser L."/>
            <person name="Kyrpides N."/>
            <person name="Mikhailova N."/>
            <person name="Liu Z."/>
            <person name="Li T."/>
            <person name="Zhao F."/>
            <person name="Overmann J."/>
            <person name="Bryant D.A."/>
            <person name="Richardson P."/>
        </authorList>
    </citation>
    <scope>NUCLEOTIDE SEQUENCE [LARGE SCALE GENOMIC DNA]</scope>
    <source>
        <strain evidence="2">ATCC 35110 / GB-78</strain>
    </source>
</reference>
<organism evidence="1 2">
    <name type="scientific">Chloroherpeton thalassium (strain ATCC 35110 / GB-78)</name>
    <dbReference type="NCBI Taxonomy" id="517418"/>
    <lineage>
        <taxon>Bacteria</taxon>
        <taxon>Pseudomonadati</taxon>
        <taxon>Chlorobiota</taxon>
        <taxon>Chlorobiia</taxon>
        <taxon>Chlorobiales</taxon>
        <taxon>Chloroherpetonaceae</taxon>
        <taxon>Chloroherpeton</taxon>
    </lineage>
</organism>
<dbReference type="OrthoDB" id="882485at2"/>
<name>B3QXG2_CHLT3</name>
<protein>
    <recommendedName>
        <fullName evidence="3">STAS/SEC14 domain-containing protein</fullName>
    </recommendedName>
</protein>
<sequence length="125" mass="14162">MGWAVEYIEPQQFVRSVFTGKTTGKDLKEATTHGLALGKKHQTNHYLVDIRQVEITASKVEILRLPKTQYTAEGLDMKSRIALLQPDSAKSRKAAHFYETASLNRGWNVKIFKNQDDALAWLSSK</sequence>
<gene>
    <name evidence="1" type="ordered locus">Ctha_0971</name>
</gene>
<evidence type="ECO:0008006" key="3">
    <source>
        <dbReference type="Google" id="ProtNLM"/>
    </source>
</evidence>